<organism evidence="1 2">
    <name type="scientific">Aquimarina brevivitae</name>
    <dbReference type="NCBI Taxonomy" id="323412"/>
    <lineage>
        <taxon>Bacteria</taxon>
        <taxon>Pseudomonadati</taxon>
        <taxon>Bacteroidota</taxon>
        <taxon>Flavobacteriia</taxon>
        <taxon>Flavobacteriales</taxon>
        <taxon>Flavobacteriaceae</taxon>
        <taxon>Aquimarina</taxon>
    </lineage>
</organism>
<keyword evidence="2" id="KW-1185">Reference proteome</keyword>
<evidence type="ECO:0000313" key="1">
    <source>
        <dbReference type="EMBL" id="RZS99145.1"/>
    </source>
</evidence>
<comment type="caution">
    <text evidence="1">The sequence shown here is derived from an EMBL/GenBank/DDBJ whole genome shotgun (WGS) entry which is preliminary data.</text>
</comment>
<sequence length="159" mass="18812">MKNEHQLLLKVSENFEGMHNLDIFDLLHKIEMMLYYLPSPLHKAQLKQAIAVNLGSDREIDFFHFTILPSGNFYEFLTSNNWLQIYKEQKRALMRVFGIDIYYFKTKYAPLELLKLTRKNLLENQENTSEESAVKSFLEQYQPTGKDPVTNCFLLVKVR</sequence>
<dbReference type="RefSeq" id="WP_130285005.1">
    <property type="nucleotide sequence ID" value="NZ_SGXE01000001.1"/>
</dbReference>
<dbReference type="AlphaFoldDB" id="A0A4Q7PFM8"/>
<proteinExistence type="predicted"/>
<dbReference type="Proteomes" id="UP000292262">
    <property type="component" value="Unassembled WGS sequence"/>
</dbReference>
<accession>A0A4Q7PFM8</accession>
<reference evidence="1 2" key="1">
    <citation type="submission" date="2019-02" db="EMBL/GenBank/DDBJ databases">
        <title>Genomic Encyclopedia of Type Strains, Phase IV (KMG-IV): sequencing the most valuable type-strain genomes for metagenomic binning, comparative biology and taxonomic classification.</title>
        <authorList>
            <person name="Goeker M."/>
        </authorList>
    </citation>
    <scope>NUCLEOTIDE SEQUENCE [LARGE SCALE GENOMIC DNA]</scope>
    <source>
        <strain evidence="1 2">DSM 17196</strain>
    </source>
</reference>
<dbReference type="OrthoDB" id="1161085at2"/>
<gene>
    <name evidence="1" type="ORF">EV197_0353</name>
</gene>
<protein>
    <submittedName>
        <fullName evidence="1">Uncharacterized protein</fullName>
    </submittedName>
</protein>
<dbReference type="EMBL" id="SGXE01000001">
    <property type="protein sequence ID" value="RZS99145.1"/>
    <property type="molecule type" value="Genomic_DNA"/>
</dbReference>
<evidence type="ECO:0000313" key="2">
    <source>
        <dbReference type="Proteomes" id="UP000292262"/>
    </source>
</evidence>
<name>A0A4Q7PFM8_9FLAO</name>